<proteinExistence type="inferred from homology"/>
<dbReference type="AlphaFoldDB" id="A0A1N6H2E3"/>
<dbReference type="Pfam" id="PF12890">
    <property type="entry name" value="DHOase"/>
    <property type="match status" value="1"/>
</dbReference>
<feature type="binding site" evidence="6">
    <location>
        <position position="311"/>
    </location>
    <ligand>
        <name>substrate</name>
    </ligand>
</feature>
<feature type="binding site" evidence="6">
    <location>
        <position position="307"/>
    </location>
    <ligand>
        <name>Zn(2+)</name>
        <dbReference type="ChEBI" id="CHEBI:29105"/>
        <label>1</label>
    </ligand>
</feature>
<dbReference type="Proteomes" id="UP000184758">
    <property type="component" value="Unassembled WGS sequence"/>
</dbReference>
<dbReference type="OrthoDB" id="9765462at2"/>
<dbReference type="PROSITE" id="PS00483">
    <property type="entry name" value="DIHYDROOROTASE_2"/>
    <property type="match status" value="1"/>
</dbReference>
<evidence type="ECO:0000259" key="7">
    <source>
        <dbReference type="Pfam" id="PF12890"/>
    </source>
</evidence>
<keyword evidence="3 6" id="KW-0479">Metal-binding</keyword>
<dbReference type="NCBIfam" id="TIGR00857">
    <property type="entry name" value="pyrC_multi"/>
    <property type="match status" value="1"/>
</dbReference>
<dbReference type="PANTHER" id="PTHR43668">
    <property type="entry name" value="ALLANTOINASE"/>
    <property type="match status" value="1"/>
</dbReference>
<evidence type="ECO:0000313" key="8">
    <source>
        <dbReference type="EMBL" id="SIO13963.1"/>
    </source>
</evidence>
<dbReference type="GO" id="GO:0006145">
    <property type="term" value="P:purine nucleobase catabolic process"/>
    <property type="evidence" value="ECO:0007669"/>
    <property type="project" value="TreeGrafter"/>
</dbReference>
<dbReference type="SUPFAM" id="SSF51556">
    <property type="entry name" value="Metallo-dependent hydrolases"/>
    <property type="match status" value="1"/>
</dbReference>
<comment type="catalytic activity">
    <reaction evidence="6">
        <text>(S)-dihydroorotate + H2O = N-carbamoyl-L-aspartate + H(+)</text>
        <dbReference type="Rhea" id="RHEA:24296"/>
        <dbReference type="ChEBI" id="CHEBI:15377"/>
        <dbReference type="ChEBI" id="CHEBI:15378"/>
        <dbReference type="ChEBI" id="CHEBI:30864"/>
        <dbReference type="ChEBI" id="CHEBI:32814"/>
        <dbReference type="EC" id="3.5.2.3"/>
    </reaction>
</comment>
<dbReference type="NCBIfam" id="NF006837">
    <property type="entry name" value="PRK09357.1-2"/>
    <property type="match status" value="1"/>
</dbReference>
<feature type="binding site" evidence="6">
    <location>
        <begin position="325"/>
        <end position="326"/>
    </location>
    <ligand>
        <name>substrate</name>
    </ligand>
</feature>
<organism evidence="8 9">
    <name type="scientific">Carnobacterium alterfunditum</name>
    <dbReference type="NCBI Taxonomy" id="28230"/>
    <lineage>
        <taxon>Bacteria</taxon>
        <taxon>Bacillati</taxon>
        <taxon>Bacillota</taxon>
        <taxon>Bacilli</taxon>
        <taxon>Lactobacillales</taxon>
        <taxon>Carnobacteriaceae</taxon>
        <taxon>Carnobacterium</taxon>
    </lineage>
</organism>
<evidence type="ECO:0000256" key="2">
    <source>
        <dbReference type="ARBA" id="ARBA00010286"/>
    </source>
</evidence>
<comment type="pathway">
    <text evidence="6">Pyrimidine metabolism; UMP biosynthesis via de novo pathway; (S)-dihydroorotate from bicarbonate: step 3/3.</text>
</comment>
<dbReference type="eggNOG" id="COG0044">
    <property type="taxonomic scope" value="Bacteria"/>
</dbReference>
<reference evidence="9" key="1">
    <citation type="submission" date="2016-11" db="EMBL/GenBank/DDBJ databases">
        <authorList>
            <person name="Varghese N."/>
            <person name="Submissions S."/>
        </authorList>
    </citation>
    <scope>NUCLEOTIDE SEQUENCE [LARGE SCALE GENOMIC DNA]</scope>
    <source>
        <strain evidence="9">313</strain>
    </source>
</reference>
<feature type="binding site" evidence="6">
    <location>
        <position position="234"/>
    </location>
    <ligand>
        <name>Zn(2+)</name>
        <dbReference type="ChEBI" id="CHEBI:29105"/>
        <label>2</label>
    </ligand>
</feature>
<feature type="binding site" evidence="6">
    <location>
        <position position="62"/>
    </location>
    <ligand>
        <name>Zn(2+)</name>
        <dbReference type="ChEBI" id="CHEBI:29105"/>
        <label>1</label>
    </ligand>
</feature>
<comment type="similarity">
    <text evidence="2 6">Belongs to the metallo-dependent hydrolases superfamily. DHOase family. Class I DHOase subfamily.</text>
</comment>
<dbReference type="InterPro" id="IPR011059">
    <property type="entry name" value="Metal-dep_hydrolase_composite"/>
</dbReference>
<dbReference type="InterPro" id="IPR050138">
    <property type="entry name" value="DHOase/Allantoinase_Hydrolase"/>
</dbReference>
<evidence type="ECO:0000313" key="9">
    <source>
        <dbReference type="Proteomes" id="UP000184758"/>
    </source>
</evidence>
<name>A0A1N6H2E3_9LACT</name>
<dbReference type="STRING" id="28230.SAMN05878443_1585"/>
<dbReference type="GO" id="GO:0004151">
    <property type="term" value="F:dihydroorotase activity"/>
    <property type="evidence" value="ECO:0007669"/>
    <property type="project" value="UniProtKB-UniRule"/>
</dbReference>
<feature type="binding site" evidence="6">
    <location>
        <position position="154"/>
    </location>
    <ligand>
        <name>Zn(2+)</name>
        <dbReference type="ChEBI" id="CHEBI:29105"/>
        <label>1</label>
    </ligand>
</feature>
<dbReference type="InterPro" id="IPR024403">
    <property type="entry name" value="DHOase_cat"/>
</dbReference>
<evidence type="ECO:0000256" key="5">
    <source>
        <dbReference type="ARBA" id="ARBA00022975"/>
    </source>
</evidence>
<dbReference type="InterPro" id="IPR002195">
    <property type="entry name" value="Dihydroorotase_CS"/>
</dbReference>
<comment type="cofactor">
    <cofactor evidence="6">
        <name>Zn(2+)</name>
        <dbReference type="ChEBI" id="CHEBI:29105"/>
    </cofactor>
    <text evidence="6">Binds 2 Zn(2+) ions per subunit.</text>
</comment>
<keyword evidence="5 6" id="KW-0665">Pyrimidine biosynthesis</keyword>
<keyword evidence="9" id="KW-1185">Reference proteome</keyword>
<accession>A0A1N6H2E3</accession>
<dbReference type="SUPFAM" id="SSF51338">
    <property type="entry name" value="Composite domain of metallo-dependent hydrolases"/>
    <property type="match status" value="1"/>
</dbReference>
<evidence type="ECO:0000256" key="4">
    <source>
        <dbReference type="ARBA" id="ARBA00022801"/>
    </source>
</evidence>
<dbReference type="InterPro" id="IPR032466">
    <property type="entry name" value="Metal_Hydrolase"/>
</dbReference>
<dbReference type="UniPathway" id="UPA00070">
    <property type="reaction ID" value="UER00117"/>
</dbReference>
<dbReference type="EC" id="3.5.2.3" evidence="6"/>
<sequence length="430" mass="46071">MTIWIKNAIMLNQKEEYRPIELLIKQETIQAIGEDLTALSSATDEIIDAHGALVAPGLIDVHVHLREPGFSYKETIKTGTMAAARGGFTTICAMPNVRPEPDTAEKMAALQVKIAQDAVVKVKQYAPLTMGLHSDTLTNQTDLLAAGAFAFTNDGVGVQTAGTMYLAMKEAAANQTVVVAHTEDDSLLFGGVMHEGIRNKELGLPGILSATEASQIARDVLLSEATGAHYHVCHVSTKESVRVIREAKCAGINVTAEVTPHHLLLTENDIPADSSIYKMNPPLRGKEDRQALIDGLVDGTIDLIATDHAPHSKAEKTGGMLGSPFGIVGSETAFSLLYTHLVGPGLATLAQLIDWMTYKPAKVFGLEGGTIEVGQKADLAFFDLTTPKKILAEEFLSLATNTPFIGWEVKGTTTMTLVDGIVVYKEGSIR</sequence>
<dbReference type="GO" id="GO:0004038">
    <property type="term" value="F:allantoinase activity"/>
    <property type="evidence" value="ECO:0007669"/>
    <property type="project" value="TreeGrafter"/>
</dbReference>
<feature type="domain" description="Dihydroorotase catalytic" evidence="7">
    <location>
        <begin position="52"/>
        <end position="240"/>
    </location>
</feature>
<keyword evidence="4 6" id="KW-0378">Hydrolase</keyword>
<dbReference type="InterPro" id="IPR004722">
    <property type="entry name" value="DHOase"/>
</dbReference>
<feature type="binding site" evidence="6">
    <location>
        <position position="181"/>
    </location>
    <ligand>
        <name>Zn(2+)</name>
        <dbReference type="ChEBI" id="CHEBI:29105"/>
        <label>2</label>
    </ligand>
</feature>
<dbReference type="HAMAP" id="MF_00220_B">
    <property type="entry name" value="PyrC_classI_B"/>
    <property type="match status" value="1"/>
</dbReference>
<comment type="function">
    <text evidence="1 6">Catalyzes the reversible cyclization of carbamoyl aspartate to dihydroorotate.</text>
</comment>
<feature type="active site" evidence="6">
    <location>
        <position position="307"/>
    </location>
</feature>
<protein>
    <recommendedName>
        <fullName evidence="6">Dihydroorotase</fullName>
        <shortName evidence="6">DHOase</shortName>
        <ecNumber evidence="6">3.5.2.3</ecNumber>
    </recommendedName>
</protein>
<feature type="binding site" evidence="6">
    <location>
        <position position="64"/>
    </location>
    <ligand>
        <name>Zn(2+)</name>
        <dbReference type="ChEBI" id="CHEBI:29105"/>
        <label>1</label>
    </ligand>
</feature>
<evidence type="ECO:0000256" key="6">
    <source>
        <dbReference type="HAMAP-Rule" id="MF_00220"/>
    </source>
</evidence>
<evidence type="ECO:0000256" key="3">
    <source>
        <dbReference type="ARBA" id="ARBA00022723"/>
    </source>
</evidence>
<dbReference type="GO" id="GO:0005737">
    <property type="term" value="C:cytoplasm"/>
    <property type="evidence" value="ECO:0007669"/>
    <property type="project" value="TreeGrafter"/>
</dbReference>
<dbReference type="PROSITE" id="PS00482">
    <property type="entry name" value="DIHYDROOROTASE_1"/>
    <property type="match status" value="1"/>
</dbReference>
<dbReference type="CDD" id="cd01317">
    <property type="entry name" value="DHOase_IIa"/>
    <property type="match status" value="1"/>
</dbReference>
<keyword evidence="6" id="KW-0862">Zinc</keyword>
<feature type="binding site" evidence="6">
    <location>
        <position position="96"/>
    </location>
    <ligand>
        <name>substrate</name>
    </ligand>
</feature>
<feature type="binding site" evidence="6">
    <location>
        <begin position="64"/>
        <end position="66"/>
    </location>
    <ligand>
        <name>substrate</name>
    </ligand>
</feature>
<dbReference type="Gene3D" id="3.20.20.140">
    <property type="entry name" value="Metal-dependent hydrolases"/>
    <property type="match status" value="1"/>
</dbReference>
<evidence type="ECO:0000256" key="1">
    <source>
        <dbReference type="ARBA" id="ARBA00002368"/>
    </source>
</evidence>
<feature type="binding site" evidence="6">
    <location>
        <position position="280"/>
    </location>
    <ligand>
        <name>substrate</name>
    </ligand>
</feature>
<dbReference type="EMBL" id="FSRN01000001">
    <property type="protein sequence ID" value="SIO13963.1"/>
    <property type="molecule type" value="Genomic_DNA"/>
</dbReference>
<dbReference type="GO" id="GO:0044205">
    <property type="term" value="P:'de novo' UMP biosynthetic process"/>
    <property type="evidence" value="ECO:0007669"/>
    <property type="project" value="UniProtKB-UniRule"/>
</dbReference>
<feature type="binding site" evidence="6">
    <location>
        <position position="154"/>
    </location>
    <ligand>
        <name>Zn(2+)</name>
        <dbReference type="ChEBI" id="CHEBI:29105"/>
        <label>2</label>
    </ligand>
</feature>
<dbReference type="RefSeq" id="WP_034548693.1">
    <property type="nucleotide sequence ID" value="NZ_FSRN01000001.1"/>
</dbReference>
<gene>
    <name evidence="6" type="primary">pyrC</name>
    <name evidence="8" type="ORF">SAMN05878443_1585</name>
</gene>
<dbReference type="GO" id="GO:0008270">
    <property type="term" value="F:zinc ion binding"/>
    <property type="evidence" value="ECO:0007669"/>
    <property type="project" value="UniProtKB-UniRule"/>
</dbReference>
<dbReference type="PANTHER" id="PTHR43668:SF2">
    <property type="entry name" value="ALLANTOINASE"/>
    <property type="match status" value="1"/>
</dbReference>